<name>A0A838BCV8_9HYPH</name>
<protein>
    <submittedName>
        <fullName evidence="2">Nuclear transport factor 2 family protein</fullName>
    </submittedName>
</protein>
<gene>
    <name evidence="2" type="ORF">H0241_23400</name>
</gene>
<dbReference type="AlphaFoldDB" id="A0A838BCV8"/>
<evidence type="ECO:0000313" key="3">
    <source>
        <dbReference type="Proteomes" id="UP000558284"/>
    </source>
</evidence>
<evidence type="ECO:0000259" key="1">
    <source>
        <dbReference type="Pfam" id="PF12680"/>
    </source>
</evidence>
<dbReference type="InterPro" id="IPR032710">
    <property type="entry name" value="NTF2-like_dom_sf"/>
</dbReference>
<comment type="caution">
    <text evidence="2">The sequence shown here is derived from an EMBL/GenBank/DDBJ whole genome shotgun (WGS) entry which is preliminary data.</text>
</comment>
<dbReference type="Pfam" id="PF12680">
    <property type="entry name" value="SnoaL_2"/>
    <property type="match status" value="1"/>
</dbReference>
<sequence>MDIRSTLRELCDAFNAHDLDRIMAFFADDCVLEMPRGNNPWGSRFEGKRNVRDALATRFEGLPDVHYGDGEHFVDAAADTGMSKWMLTGTTREGVKKEVRGCDFYTFRDGKVIRKDSYWKIVE</sequence>
<reference evidence="2 3" key="1">
    <citation type="submission" date="2020-07" db="EMBL/GenBank/DDBJ databases">
        <title>Definition of the novel symbiovar canariense within Mesorhizobium novociceri, a new species of genus Mesorhizobium nodulating Cicer canariense in the Caldera de Taburiente National Park (La Palma, Canary Islands).</title>
        <authorList>
            <person name="Leon-Barrios M."/>
            <person name="Perez-Yepez J."/>
            <person name="Flores-Felix J.D."/>
            <person name="Ramirez-Baena M.H."/>
            <person name="Pulido-Suarez L."/>
            <person name="Igual J.M."/>
            <person name="Velazquez E."/>
            <person name="Peix A."/>
        </authorList>
    </citation>
    <scope>NUCLEOTIDE SEQUENCE [LARGE SCALE GENOMIC DNA]</scope>
    <source>
        <strain evidence="2 3">CCANP35</strain>
    </source>
</reference>
<dbReference type="SUPFAM" id="SSF54427">
    <property type="entry name" value="NTF2-like"/>
    <property type="match status" value="1"/>
</dbReference>
<dbReference type="EMBL" id="JACDTY010000013">
    <property type="protein sequence ID" value="MBA1143170.1"/>
    <property type="molecule type" value="Genomic_DNA"/>
</dbReference>
<feature type="domain" description="SnoaL-like" evidence="1">
    <location>
        <begin position="8"/>
        <end position="114"/>
    </location>
</feature>
<organism evidence="2 3">
    <name type="scientific">Mesorhizobium neociceri</name>
    <dbReference type="NCBI Taxonomy" id="1307853"/>
    <lineage>
        <taxon>Bacteria</taxon>
        <taxon>Pseudomonadati</taxon>
        <taxon>Pseudomonadota</taxon>
        <taxon>Alphaproteobacteria</taxon>
        <taxon>Hyphomicrobiales</taxon>
        <taxon>Phyllobacteriaceae</taxon>
        <taxon>Mesorhizobium</taxon>
    </lineage>
</organism>
<accession>A0A838BCV8</accession>
<dbReference type="RefSeq" id="WP_181060203.1">
    <property type="nucleotide sequence ID" value="NZ_JACDTY010000013.1"/>
</dbReference>
<keyword evidence="3" id="KW-1185">Reference proteome</keyword>
<evidence type="ECO:0000313" key="2">
    <source>
        <dbReference type="EMBL" id="MBA1143170.1"/>
    </source>
</evidence>
<dbReference type="InterPro" id="IPR037401">
    <property type="entry name" value="SnoaL-like"/>
</dbReference>
<dbReference type="Gene3D" id="3.10.450.50">
    <property type="match status" value="1"/>
</dbReference>
<dbReference type="Proteomes" id="UP000558284">
    <property type="component" value="Unassembled WGS sequence"/>
</dbReference>
<proteinExistence type="predicted"/>